<dbReference type="EMBL" id="FNGU01000010">
    <property type="protein sequence ID" value="SDM80258.1"/>
    <property type="molecule type" value="Genomic_DNA"/>
</dbReference>
<accession>A0A1G9W6V0</accession>
<dbReference type="AlphaFoldDB" id="A0A1G9W6V0"/>
<evidence type="ECO:0000313" key="1">
    <source>
        <dbReference type="EMBL" id="SDM80258.1"/>
    </source>
</evidence>
<sequence>MNSWIGLEGKWEDRYEFNILEYTCGGGGRSREIKFRGEVLTGTNGFKHEGKVIFFS</sequence>
<reference evidence="1 2" key="1">
    <citation type="submission" date="2016-10" db="EMBL/GenBank/DDBJ databases">
        <authorList>
            <person name="de Groot N.N."/>
        </authorList>
    </citation>
    <scope>NUCLEOTIDE SEQUENCE [LARGE SCALE GENOMIC DNA]</scope>
    <source>
        <strain evidence="1 2">DSM 17813</strain>
    </source>
</reference>
<name>A0A1G9W6V0_9BACT</name>
<proteinExistence type="predicted"/>
<evidence type="ECO:0000313" key="2">
    <source>
        <dbReference type="Proteomes" id="UP000182146"/>
    </source>
</evidence>
<gene>
    <name evidence="1" type="ORF">SAMN05660860_03193</name>
</gene>
<dbReference type="Proteomes" id="UP000182146">
    <property type="component" value="Unassembled WGS sequence"/>
</dbReference>
<protein>
    <submittedName>
        <fullName evidence="1">Uncharacterized protein</fullName>
    </submittedName>
</protein>
<organism evidence="1 2">
    <name type="scientific">Geoalkalibacter ferrihydriticus</name>
    <dbReference type="NCBI Taxonomy" id="392333"/>
    <lineage>
        <taxon>Bacteria</taxon>
        <taxon>Pseudomonadati</taxon>
        <taxon>Thermodesulfobacteriota</taxon>
        <taxon>Desulfuromonadia</taxon>
        <taxon>Desulfuromonadales</taxon>
        <taxon>Geoalkalibacteraceae</taxon>
        <taxon>Geoalkalibacter</taxon>
    </lineage>
</organism>
<dbReference type="STRING" id="392333.SAMN05660860_03193"/>